<comment type="caution">
    <text evidence="3">The sequence shown here is derived from an EMBL/GenBank/DDBJ whole genome shotgun (WGS) entry which is preliminary data.</text>
</comment>
<sequence length="303" mass="31675">MRVLVGYSPDERGGDALALAALLARTMRAPLTAVHVHPPPWPAPGPGAVDAEWVAWLRGQSDEALDEAAARLAEMDVPKRDIELRVHAHRSSGRGLIQVAGDVGADLIVAGSAPRGRRGRVAIGSTADQLLHGSPVPVMLAPRGYAAHPPRRIARMTLAYWRRRDGDGPLTAAAGIAERLDAELRLLTLLIRPPGLAARFRAPGGVLDRQLAQAEEDLRYAAGLLGGGAPVERLTAIGTDIAKTLGTVDMLHGEVLACLSGHDGPLRKVFLGESSGKILRAAPCPVLLLPRGAAAPTAGESPG</sequence>
<keyword evidence="4" id="KW-1185">Reference proteome</keyword>
<dbReference type="SUPFAM" id="SSF52402">
    <property type="entry name" value="Adenine nucleotide alpha hydrolases-like"/>
    <property type="match status" value="2"/>
</dbReference>
<dbReference type="AlphaFoldDB" id="A0A4R4P6E0"/>
<dbReference type="PANTHER" id="PTHR46268:SF6">
    <property type="entry name" value="UNIVERSAL STRESS PROTEIN UP12"/>
    <property type="match status" value="1"/>
</dbReference>
<feature type="domain" description="UspA" evidence="2">
    <location>
        <begin position="171"/>
        <end position="289"/>
    </location>
</feature>
<evidence type="ECO:0000256" key="1">
    <source>
        <dbReference type="ARBA" id="ARBA00008791"/>
    </source>
</evidence>
<dbReference type="InterPro" id="IPR006016">
    <property type="entry name" value="UspA"/>
</dbReference>
<protein>
    <submittedName>
        <fullName evidence="3">Universal stress protein</fullName>
    </submittedName>
</protein>
<evidence type="ECO:0000313" key="4">
    <source>
        <dbReference type="Proteomes" id="UP000295431"/>
    </source>
</evidence>
<dbReference type="PRINTS" id="PR01438">
    <property type="entry name" value="UNVRSLSTRESS"/>
</dbReference>
<name>A0A4R4P6E0_9ACTN</name>
<proteinExistence type="inferred from homology"/>
<comment type="similarity">
    <text evidence="1">Belongs to the universal stress protein A family.</text>
</comment>
<accession>A0A4R4P6E0</accession>
<evidence type="ECO:0000259" key="2">
    <source>
        <dbReference type="Pfam" id="PF00582"/>
    </source>
</evidence>
<dbReference type="OrthoDB" id="5242641at2"/>
<feature type="domain" description="UspA" evidence="2">
    <location>
        <begin position="2"/>
        <end position="141"/>
    </location>
</feature>
<dbReference type="InterPro" id="IPR006015">
    <property type="entry name" value="Universal_stress_UspA"/>
</dbReference>
<evidence type="ECO:0000313" key="3">
    <source>
        <dbReference type="EMBL" id="TDC16393.1"/>
    </source>
</evidence>
<dbReference type="EMBL" id="SMJW01000051">
    <property type="protein sequence ID" value="TDC16393.1"/>
    <property type="molecule type" value="Genomic_DNA"/>
</dbReference>
<reference evidence="3 4" key="1">
    <citation type="submission" date="2019-03" db="EMBL/GenBank/DDBJ databases">
        <title>Draft genome sequences of novel Actinobacteria.</title>
        <authorList>
            <person name="Sahin N."/>
            <person name="Ay H."/>
            <person name="Saygin H."/>
        </authorList>
    </citation>
    <scope>NUCLEOTIDE SEQUENCE [LARGE SCALE GENOMIC DNA]</scope>
    <source>
        <strain evidence="3 4">DSM 45347</strain>
    </source>
</reference>
<dbReference type="PANTHER" id="PTHR46268">
    <property type="entry name" value="STRESS RESPONSE PROTEIN NHAX"/>
    <property type="match status" value="1"/>
</dbReference>
<dbReference type="Proteomes" id="UP000295431">
    <property type="component" value="Unassembled WGS sequence"/>
</dbReference>
<dbReference type="CDD" id="cd00293">
    <property type="entry name" value="USP-like"/>
    <property type="match status" value="2"/>
</dbReference>
<dbReference type="Pfam" id="PF00582">
    <property type="entry name" value="Usp"/>
    <property type="match status" value="2"/>
</dbReference>
<dbReference type="Gene3D" id="3.40.50.12370">
    <property type="match status" value="1"/>
</dbReference>
<organism evidence="3 4">
    <name type="scientific">Actinomadura bangladeshensis</name>
    <dbReference type="NCBI Taxonomy" id="453573"/>
    <lineage>
        <taxon>Bacteria</taxon>
        <taxon>Bacillati</taxon>
        <taxon>Actinomycetota</taxon>
        <taxon>Actinomycetes</taxon>
        <taxon>Streptosporangiales</taxon>
        <taxon>Thermomonosporaceae</taxon>
        <taxon>Actinomadura</taxon>
    </lineage>
</organism>
<gene>
    <name evidence="3" type="ORF">E1284_12755</name>
</gene>